<accession>A0AC60PVS3</accession>
<dbReference type="EMBL" id="JABSTQ010009927">
    <property type="protein sequence ID" value="KAG0424854.1"/>
    <property type="molecule type" value="Genomic_DNA"/>
</dbReference>
<gene>
    <name evidence="1" type="ORF">HPB47_027942</name>
</gene>
<proteinExistence type="predicted"/>
<comment type="caution">
    <text evidence="1">The sequence shown here is derived from an EMBL/GenBank/DDBJ whole genome shotgun (WGS) entry which is preliminary data.</text>
</comment>
<evidence type="ECO:0000313" key="2">
    <source>
        <dbReference type="Proteomes" id="UP000805193"/>
    </source>
</evidence>
<protein>
    <submittedName>
        <fullName evidence="1">Uncharacterized protein</fullName>
    </submittedName>
</protein>
<organism evidence="1 2">
    <name type="scientific">Ixodes persulcatus</name>
    <name type="common">Taiga tick</name>
    <dbReference type="NCBI Taxonomy" id="34615"/>
    <lineage>
        <taxon>Eukaryota</taxon>
        <taxon>Metazoa</taxon>
        <taxon>Ecdysozoa</taxon>
        <taxon>Arthropoda</taxon>
        <taxon>Chelicerata</taxon>
        <taxon>Arachnida</taxon>
        <taxon>Acari</taxon>
        <taxon>Parasitiformes</taxon>
        <taxon>Ixodida</taxon>
        <taxon>Ixodoidea</taxon>
        <taxon>Ixodidae</taxon>
        <taxon>Ixodinae</taxon>
        <taxon>Ixodes</taxon>
    </lineage>
</organism>
<dbReference type="Proteomes" id="UP000805193">
    <property type="component" value="Unassembled WGS sequence"/>
</dbReference>
<reference evidence="1 2" key="1">
    <citation type="journal article" date="2020" name="Cell">
        <title>Large-Scale Comparative Analyses of Tick Genomes Elucidate Their Genetic Diversity and Vector Capacities.</title>
        <authorList>
            <consortium name="Tick Genome and Microbiome Consortium (TIGMIC)"/>
            <person name="Jia N."/>
            <person name="Wang J."/>
            <person name="Shi W."/>
            <person name="Du L."/>
            <person name="Sun Y."/>
            <person name="Zhan W."/>
            <person name="Jiang J.F."/>
            <person name="Wang Q."/>
            <person name="Zhang B."/>
            <person name="Ji P."/>
            <person name="Bell-Sakyi L."/>
            <person name="Cui X.M."/>
            <person name="Yuan T.T."/>
            <person name="Jiang B.G."/>
            <person name="Yang W.F."/>
            <person name="Lam T.T."/>
            <person name="Chang Q.C."/>
            <person name="Ding S.J."/>
            <person name="Wang X.J."/>
            <person name="Zhu J.G."/>
            <person name="Ruan X.D."/>
            <person name="Zhao L."/>
            <person name="Wei J.T."/>
            <person name="Ye R.Z."/>
            <person name="Que T.C."/>
            <person name="Du C.H."/>
            <person name="Zhou Y.H."/>
            <person name="Cheng J.X."/>
            <person name="Dai P.F."/>
            <person name="Guo W.B."/>
            <person name="Han X.H."/>
            <person name="Huang E.J."/>
            <person name="Li L.F."/>
            <person name="Wei W."/>
            <person name="Gao Y.C."/>
            <person name="Liu J.Z."/>
            <person name="Shao H.Z."/>
            <person name="Wang X."/>
            <person name="Wang C.C."/>
            <person name="Yang T.C."/>
            <person name="Huo Q.B."/>
            <person name="Li W."/>
            <person name="Chen H.Y."/>
            <person name="Chen S.E."/>
            <person name="Zhou L.G."/>
            <person name="Ni X.B."/>
            <person name="Tian J.H."/>
            <person name="Sheng Y."/>
            <person name="Liu T."/>
            <person name="Pan Y.S."/>
            <person name="Xia L.Y."/>
            <person name="Li J."/>
            <person name="Zhao F."/>
            <person name="Cao W.C."/>
        </authorList>
    </citation>
    <scope>NUCLEOTIDE SEQUENCE [LARGE SCALE GENOMIC DNA]</scope>
    <source>
        <strain evidence="1">Iper-2018</strain>
    </source>
</reference>
<name>A0AC60PVS3_IXOPE</name>
<evidence type="ECO:0000313" key="1">
    <source>
        <dbReference type="EMBL" id="KAG0424854.1"/>
    </source>
</evidence>
<keyword evidence="2" id="KW-1185">Reference proteome</keyword>
<sequence length="322" mass="36167">MLPRWVNLVGTAVVFGALLYWRFPMTIPYRYSLHLLLTALATSAVLSALLYVKGRTARRDHRHPAGNTGNVLHDFVFGRELSPRIGELYDLATLSFRCGLLGWAVLLGSMAWHEYRQHNGIDRAFALSAGCQLLYICFVVLHEEYFLSSVFVTEDALGYVAMTSNLVALPFLGALPAKFLLEHRQGLAPHRLAAILVLFATGLAIVHLSQKSKYAFRRNWPDSAPRGQGFDFVADSAGNRLLVSGLWGLVRHPNYLGDLVCTLAFALPCGFGHVLPYYHLLLCLLFLAARAAEVEARCRQRYGDLWLRYARRVKYRLLPGVY</sequence>